<dbReference type="PANTHER" id="PTHR21266:SF59">
    <property type="entry name" value="BLR4922 PROTEIN"/>
    <property type="match status" value="1"/>
</dbReference>
<dbReference type="InterPro" id="IPR036922">
    <property type="entry name" value="Rieske_2Fe-2S_sf"/>
</dbReference>
<dbReference type="Gene3D" id="2.102.10.10">
    <property type="entry name" value="Rieske [2Fe-2S] iron-sulphur domain"/>
    <property type="match status" value="1"/>
</dbReference>
<dbReference type="InterPro" id="IPR050584">
    <property type="entry name" value="Cholesterol_7-desaturase"/>
</dbReference>
<name>A0ABV2QEH4_9BURK</name>
<feature type="region of interest" description="Disordered" evidence="6">
    <location>
        <begin position="430"/>
        <end position="451"/>
    </location>
</feature>
<evidence type="ECO:0000259" key="7">
    <source>
        <dbReference type="PROSITE" id="PS51296"/>
    </source>
</evidence>
<evidence type="ECO:0000256" key="6">
    <source>
        <dbReference type="SAM" id="MobiDB-lite"/>
    </source>
</evidence>
<protein>
    <submittedName>
        <fullName evidence="8">Phthalate 4,5-dioxygenase oxygenase subunit</fullName>
        <ecNumber evidence="8">1.14.12.7</ecNumber>
    </submittedName>
</protein>
<keyword evidence="3 8" id="KW-0560">Oxidoreductase</keyword>
<feature type="domain" description="Rieske" evidence="7">
    <location>
        <begin position="27"/>
        <end position="135"/>
    </location>
</feature>
<keyword evidence="2" id="KW-0479">Metal-binding</keyword>
<dbReference type="EMBL" id="JBEPSH010000009">
    <property type="protein sequence ID" value="MET4579439.1"/>
    <property type="molecule type" value="Genomic_DNA"/>
</dbReference>
<comment type="caution">
    <text evidence="8">The sequence shown here is derived from an EMBL/GenBank/DDBJ whole genome shotgun (WGS) entry which is preliminary data.</text>
</comment>
<keyword evidence="1" id="KW-0001">2Fe-2S</keyword>
<reference evidence="8 9" key="1">
    <citation type="submission" date="2024-06" db="EMBL/GenBank/DDBJ databases">
        <title>Sorghum-associated microbial communities from plants grown in Nebraska, USA.</title>
        <authorList>
            <person name="Schachtman D."/>
        </authorList>
    </citation>
    <scope>NUCLEOTIDE SEQUENCE [LARGE SCALE GENOMIC DNA]</scope>
    <source>
        <strain evidence="8 9">2709</strain>
    </source>
</reference>
<keyword evidence="9" id="KW-1185">Reference proteome</keyword>
<gene>
    <name evidence="8" type="ORF">ABIE13_004567</name>
</gene>
<proteinExistence type="predicted"/>
<keyword evidence="5" id="KW-0411">Iron-sulfur</keyword>
<dbReference type="Pfam" id="PF00355">
    <property type="entry name" value="Rieske"/>
    <property type="match status" value="1"/>
</dbReference>
<dbReference type="EC" id="1.14.12.7" evidence="8"/>
<organism evidence="8 9">
    <name type="scientific">Ottowia thiooxydans</name>
    <dbReference type="NCBI Taxonomy" id="219182"/>
    <lineage>
        <taxon>Bacteria</taxon>
        <taxon>Pseudomonadati</taxon>
        <taxon>Pseudomonadota</taxon>
        <taxon>Betaproteobacteria</taxon>
        <taxon>Burkholderiales</taxon>
        <taxon>Comamonadaceae</taxon>
        <taxon>Ottowia</taxon>
    </lineage>
</organism>
<evidence type="ECO:0000256" key="4">
    <source>
        <dbReference type="ARBA" id="ARBA00023004"/>
    </source>
</evidence>
<dbReference type="SUPFAM" id="SSF55961">
    <property type="entry name" value="Bet v1-like"/>
    <property type="match status" value="1"/>
</dbReference>
<dbReference type="PANTHER" id="PTHR21266">
    <property type="entry name" value="IRON-SULFUR DOMAIN CONTAINING PROTEIN"/>
    <property type="match status" value="1"/>
</dbReference>
<evidence type="ECO:0000256" key="2">
    <source>
        <dbReference type="ARBA" id="ARBA00022723"/>
    </source>
</evidence>
<evidence type="ECO:0000313" key="9">
    <source>
        <dbReference type="Proteomes" id="UP001549320"/>
    </source>
</evidence>
<dbReference type="InterPro" id="IPR017941">
    <property type="entry name" value="Rieske_2Fe-2S"/>
</dbReference>
<dbReference type="PROSITE" id="PS51296">
    <property type="entry name" value="RIESKE"/>
    <property type="match status" value="1"/>
</dbReference>
<dbReference type="SUPFAM" id="SSF50022">
    <property type="entry name" value="ISP domain"/>
    <property type="match status" value="1"/>
</dbReference>
<dbReference type="Pfam" id="PF19301">
    <property type="entry name" value="LigXa_C"/>
    <property type="match status" value="1"/>
</dbReference>
<dbReference type="Proteomes" id="UP001549320">
    <property type="component" value="Unassembled WGS sequence"/>
</dbReference>
<evidence type="ECO:0000313" key="8">
    <source>
        <dbReference type="EMBL" id="MET4579439.1"/>
    </source>
</evidence>
<keyword evidence="4" id="KW-0408">Iron</keyword>
<dbReference type="RefSeq" id="WP_354447526.1">
    <property type="nucleotide sequence ID" value="NZ_JBEPSH010000009.1"/>
</dbReference>
<sequence length="451" mass="50951">MLTHEDNEKLCRVGPGTPMGKTLRRYWHPVTRSARLERDGAPLRIRLLGENFVVFRATDGRVGFFDEACPHRCASLALARNEGNGLRCLYHGWKFDVSGKTVDVPTEQPERREAFARKVPLKHYTVREAGGMVWVHIDKENPAPPFPAFEFVDLQDDQIDVRSGLIKSNWLQLLESVLDSAHLSFLHSGVLFSRPVSESPMSEGMRANFTATTSVSSPTFEILEKPYGFREGAVRDFGDGRRFAKIREFVAPYCSFLPGFPGKPTRRKLVMSVPIDDETCTQWVLNYRTDAAFEPGEIDDFWRYANPDPDNFLNPTSGPDDMWGQDRAAMKEGHFSGFPNRHFFEEDMIVQESMGSIVDRTREYLSQSDKTIIHVRRQLLKAADAVQRGEAPWGLRDAASVDYARIRSCAVFLEPGQDWTEVDAFLLAAEPDEQPGSGLDAKPEIEEATTN</sequence>
<dbReference type="InterPro" id="IPR045623">
    <property type="entry name" value="LigXa_C"/>
</dbReference>
<dbReference type="Gene3D" id="3.90.380.10">
    <property type="entry name" value="Naphthalene 1,2-dioxygenase Alpha Subunit, Chain A, domain 1"/>
    <property type="match status" value="1"/>
</dbReference>
<accession>A0ABV2QEH4</accession>
<dbReference type="GO" id="GO:0018620">
    <property type="term" value="F:phthalate 4,5-dioxygenase activity"/>
    <property type="evidence" value="ECO:0007669"/>
    <property type="project" value="UniProtKB-EC"/>
</dbReference>
<evidence type="ECO:0000256" key="3">
    <source>
        <dbReference type="ARBA" id="ARBA00023002"/>
    </source>
</evidence>
<evidence type="ECO:0000256" key="1">
    <source>
        <dbReference type="ARBA" id="ARBA00022714"/>
    </source>
</evidence>
<evidence type="ECO:0000256" key="5">
    <source>
        <dbReference type="ARBA" id="ARBA00023014"/>
    </source>
</evidence>